<feature type="signal peptide" evidence="1">
    <location>
        <begin position="1"/>
        <end position="19"/>
    </location>
</feature>
<keyword evidence="1" id="KW-0732">Signal</keyword>
<reference evidence="2" key="1">
    <citation type="submission" date="2022-03" db="EMBL/GenBank/DDBJ databases">
        <title>Gramella crocea sp. nov., isolated from activated sludge of a seafood processing plant.</title>
        <authorList>
            <person name="Zhang X."/>
        </authorList>
    </citation>
    <scope>NUCLEOTIDE SEQUENCE</scope>
    <source>
        <strain evidence="2">YJ019</strain>
    </source>
</reference>
<sequence>MKKIIALAGLLIFSSCAELQQIATQLPNGGYRVSDSEINNGLKQALQFGIDKEVTKLAKEDGFFSNDLVRIGLPPELQKVDKTLRDVGLDALADEGLKILNRAAEDAVSEAIPVFADAVTQITFTDARNILLGSEDAATVYLNNKTEQELYSRFNPIISNSLDKVGATQVWKNIIQKYNSLPITSNVNPDLPDYVTNEALNGVFFMIAEEEKEIRNKVSARTTNLLQRVFALQDSAKFSYRP</sequence>
<dbReference type="EMBL" id="JAKVTV010000001">
    <property type="protein sequence ID" value="MCH4821653.1"/>
    <property type="molecule type" value="Genomic_DNA"/>
</dbReference>
<keyword evidence="3" id="KW-1185">Reference proteome</keyword>
<evidence type="ECO:0000256" key="1">
    <source>
        <dbReference type="SAM" id="SignalP"/>
    </source>
</evidence>
<dbReference type="RefSeq" id="WP_240711786.1">
    <property type="nucleotide sequence ID" value="NZ_JAKVTV010000001.1"/>
</dbReference>
<dbReference type="AlphaFoldDB" id="A0A9X2AA32"/>
<dbReference type="InterPro" id="IPR025245">
    <property type="entry name" value="DUF4197"/>
</dbReference>
<dbReference type="PROSITE" id="PS51257">
    <property type="entry name" value="PROKAR_LIPOPROTEIN"/>
    <property type="match status" value="1"/>
</dbReference>
<evidence type="ECO:0000313" key="2">
    <source>
        <dbReference type="EMBL" id="MCH4821653.1"/>
    </source>
</evidence>
<dbReference type="Proteomes" id="UP001139226">
    <property type="component" value="Unassembled WGS sequence"/>
</dbReference>
<dbReference type="Pfam" id="PF13852">
    <property type="entry name" value="DUF4197"/>
    <property type="match status" value="1"/>
</dbReference>
<protein>
    <submittedName>
        <fullName evidence="2">DUF4197 domain-containing protein</fullName>
    </submittedName>
</protein>
<proteinExistence type="predicted"/>
<comment type="caution">
    <text evidence="2">The sequence shown here is derived from an EMBL/GenBank/DDBJ whole genome shotgun (WGS) entry which is preliminary data.</text>
</comment>
<feature type="chain" id="PRO_5040846463" evidence="1">
    <location>
        <begin position="20"/>
        <end position="242"/>
    </location>
</feature>
<name>A0A9X2AA32_9FLAO</name>
<organism evidence="2 3">
    <name type="scientific">Christiangramia lutea</name>
    <dbReference type="NCBI Taxonomy" id="1607951"/>
    <lineage>
        <taxon>Bacteria</taxon>
        <taxon>Pseudomonadati</taxon>
        <taxon>Bacteroidota</taxon>
        <taxon>Flavobacteriia</taxon>
        <taxon>Flavobacteriales</taxon>
        <taxon>Flavobacteriaceae</taxon>
        <taxon>Christiangramia</taxon>
    </lineage>
</organism>
<evidence type="ECO:0000313" key="3">
    <source>
        <dbReference type="Proteomes" id="UP001139226"/>
    </source>
</evidence>
<gene>
    <name evidence="2" type="ORF">ML462_00570</name>
</gene>
<accession>A0A9X2AA32</accession>